<dbReference type="PANTHER" id="PTHR43090">
    <property type="entry name" value="1-(5-PHOSPHORIBOSYL)-5-[(5-PHOSPHORIBOSYLAMINO)METHYLIDENEAMINO] IMIDAZOLE-4-CARBOXAMIDE ISOMERASE"/>
    <property type="match status" value="1"/>
</dbReference>
<dbReference type="SUPFAM" id="SSF51366">
    <property type="entry name" value="Ribulose-phoshate binding barrel"/>
    <property type="match status" value="1"/>
</dbReference>
<accession>A0A2N9VPS5</accession>
<protein>
    <recommendedName>
        <fullName evidence="8">Nickel transporter</fullName>
    </recommendedName>
</protein>
<reference evidence="6 7" key="1">
    <citation type="journal article" date="2017" name="Int J Environ Stud">
        <title>Does the Miocene-Pliocene relict legume Oxytropis triphylla form nitrogen-fixing nodules with a combination of bacterial strains?</title>
        <authorList>
            <person name="Safronova V."/>
            <person name="Belimov A."/>
            <person name="Sazanova A."/>
            <person name="Kuznetsova I."/>
            <person name="Popova J."/>
            <person name="Andronov E."/>
            <person name="Verkhozina A."/>
            <person name="Tikhonovich I."/>
        </authorList>
    </citation>
    <scope>NUCLEOTIDE SEQUENCE [LARGE SCALE GENOMIC DNA]</scope>
    <source>
        <strain evidence="6 7">Tri-38</strain>
    </source>
</reference>
<dbReference type="Pfam" id="PF00977">
    <property type="entry name" value="His_biosynth"/>
    <property type="match status" value="1"/>
</dbReference>
<dbReference type="EMBL" id="MZMT01000062">
    <property type="protein sequence ID" value="PIO41493.1"/>
    <property type="molecule type" value="Genomic_DNA"/>
</dbReference>
<evidence type="ECO:0000256" key="4">
    <source>
        <dbReference type="ARBA" id="ARBA00029440"/>
    </source>
</evidence>
<keyword evidence="2 5" id="KW-0028">Amino-acid biosynthesis</keyword>
<dbReference type="InterPro" id="IPR013785">
    <property type="entry name" value="Aldolase_TIM"/>
</dbReference>
<gene>
    <name evidence="6" type="ORF">B5P45_29025</name>
</gene>
<evidence type="ECO:0000256" key="2">
    <source>
        <dbReference type="ARBA" id="ARBA00022605"/>
    </source>
</evidence>
<dbReference type="InterPro" id="IPR011060">
    <property type="entry name" value="RibuloseP-bd_barrel"/>
</dbReference>
<proteinExistence type="inferred from homology"/>
<keyword evidence="7" id="KW-1185">Reference proteome</keyword>
<dbReference type="GO" id="GO:0000105">
    <property type="term" value="P:L-histidine biosynthetic process"/>
    <property type="evidence" value="ECO:0007669"/>
    <property type="project" value="UniProtKB-KW"/>
</dbReference>
<evidence type="ECO:0000313" key="7">
    <source>
        <dbReference type="Proteomes" id="UP000232163"/>
    </source>
</evidence>
<dbReference type="CDD" id="cd04723">
    <property type="entry name" value="HisA_HisF"/>
    <property type="match status" value="1"/>
</dbReference>
<dbReference type="GO" id="GO:0005737">
    <property type="term" value="C:cytoplasm"/>
    <property type="evidence" value="ECO:0007669"/>
    <property type="project" value="TreeGrafter"/>
</dbReference>
<dbReference type="Gene3D" id="3.20.20.70">
    <property type="entry name" value="Aldolase class I"/>
    <property type="match status" value="1"/>
</dbReference>
<evidence type="ECO:0008006" key="8">
    <source>
        <dbReference type="Google" id="ProtNLM"/>
    </source>
</evidence>
<sequence length="270" mass="29290">MGTAQIPAGNQGLSFVGKSGFHGHIIPWIRQVHIIPVLDIKEGLVVRARMGNRDAYQPIETPISSTANVLDVANGLRALHPFPVLYVADLDSIQDRPSPRNVLNQLMPLLTKSDIWLDAGFSERAQLEPILATPGILPVLGSESQTDPSVLATLCTNPRLILSLDFRGDEFLGPRSILEDAENWPSRVIVMTLGRIGANAGPDFDRLAEIKRRAEDRTVIAAGGIRSLHDLERLETMGISAALVATSLHNGALTPEAISSLMKNENIRHG</sequence>
<comment type="pathway">
    <text evidence="4">Amino-acid biosynthesis.</text>
</comment>
<evidence type="ECO:0000256" key="5">
    <source>
        <dbReference type="RuleBase" id="RU003657"/>
    </source>
</evidence>
<comment type="similarity">
    <text evidence="1 5">Belongs to the HisA/HisF family.</text>
</comment>
<dbReference type="PANTHER" id="PTHR43090:SF2">
    <property type="entry name" value="1-(5-PHOSPHORIBOSYL)-5-[(5-PHOSPHORIBOSYLAMINO)METHYLIDENEAMINO] IMIDAZOLE-4-CARBOXAMIDE ISOMERASE"/>
    <property type="match status" value="1"/>
</dbReference>
<evidence type="ECO:0000256" key="1">
    <source>
        <dbReference type="ARBA" id="ARBA00009667"/>
    </source>
</evidence>
<evidence type="ECO:0000313" key="6">
    <source>
        <dbReference type="EMBL" id="PIO41493.1"/>
    </source>
</evidence>
<dbReference type="InterPro" id="IPR044524">
    <property type="entry name" value="Isoase_HisA-like"/>
</dbReference>
<dbReference type="GO" id="GO:0003949">
    <property type="term" value="F:1-(5-phosphoribosyl)-5-[(5-phosphoribosylamino)methylideneamino]imidazole-4-carboxamide isomerase activity"/>
    <property type="evidence" value="ECO:0007669"/>
    <property type="project" value="InterPro"/>
</dbReference>
<name>A0A2N9VPS5_9HYPH</name>
<dbReference type="Proteomes" id="UP000232163">
    <property type="component" value="Unassembled WGS sequence"/>
</dbReference>
<dbReference type="InterPro" id="IPR006062">
    <property type="entry name" value="His_biosynth"/>
</dbReference>
<evidence type="ECO:0000256" key="3">
    <source>
        <dbReference type="ARBA" id="ARBA00023102"/>
    </source>
</evidence>
<comment type="caution">
    <text evidence="6">The sequence shown here is derived from an EMBL/GenBank/DDBJ whole genome shotgun (WGS) entry which is preliminary data.</text>
</comment>
<organism evidence="6 7">
    <name type="scientific">Phyllobacterium zundukense</name>
    <dbReference type="NCBI Taxonomy" id="1867719"/>
    <lineage>
        <taxon>Bacteria</taxon>
        <taxon>Pseudomonadati</taxon>
        <taxon>Pseudomonadota</taxon>
        <taxon>Alphaproteobacteria</taxon>
        <taxon>Hyphomicrobiales</taxon>
        <taxon>Phyllobacteriaceae</taxon>
        <taxon>Phyllobacterium</taxon>
    </lineage>
</organism>
<dbReference type="GO" id="GO:0000162">
    <property type="term" value="P:L-tryptophan biosynthetic process"/>
    <property type="evidence" value="ECO:0007669"/>
    <property type="project" value="TreeGrafter"/>
</dbReference>
<dbReference type="AlphaFoldDB" id="A0A2N9VPS5"/>
<keyword evidence="3 5" id="KW-0368">Histidine biosynthesis</keyword>